<dbReference type="AlphaFoldDB" id="B0D0L2"/>
<evidence type="ECO:0000313" key="2">
    <source>
        <dbReference type="EMBL" id="EDR11843.1"/>
    </source>
</evidence>
<proteinExistence type="predicted"/>
<dbReference type="Proteomes" id="UP000001194">
    <property type="component" value="Unassembled WGS sequence"/>
</dbReference>
<dbReference type="GeneID" id="6073078"/>
<feature type="compositionally biased region" description="Gly residues" evidence="1">
    <location>
        <begin position="20"/>
        <end position="62"/>
    </location>
</feature>
<dbReference type="HOGENOM" id="CLU_1525408_0_0_1"/>
<evidence type="ECO:0000313" key="3">
    <source>
        <dbReference type="Proteomes" id="UP000001194"/>
    </source>
</evidence>
<name>B0D0L2_LACBS</name>
<feature type="region of interest" description="Disordered" evidence="1">
    <location>
        <begin position="1"/>
        <end position="116"/>
    </location>
</feature>
<organism evidence="3">
    <name type="scientific">Laccaria bicolor (strain S238N-H82 / ATCC MYA-4686)</name>
    <name type="common">Bicoloured deceiver</name>
    <name type="synonym">Laccaria laccata var. bicolor</name>
    <dbReference type="NCBI Taxonomy" id="486041"/>
    <lineage>
        <taxon>Eukaryota</taxon>
        <taxon>Fungi</taxon>
        <taxon>Dikarya</taxon>
        <taxon>Basidiomycota</taxon>
        <taxon>Agaricomycotina</taxon>
        <taxon>Agaricomycetes</taxon>
        <taxon>Agaricomycetidae</taxon>
        <taxon>Agaricales</taxon>
        <taxon>Agaricineae</taxon>
        <taxon>Hydnangiaceae</taxon>
        <taxon>Laccaria</taxon>
    </lineage>
</organism>
<dbReference type="EMBL" id="DS547095">
    <property type="protein sequence ID" value="EDR11843.1"/>
    <property type="molecule type" value="Genomic_DNA"/>
</dbReference>
<feature type="compositionally biased region" description="Polar residues" evidence="1">
    <location>
        <begin position="85"/>
        <end position="97"/>
    </location>
</feature>
<protein>
    <submittedName>
        <fullName evidence="2">Predicted protein</fullName>
    </submittedName>
</protein>
<dbReference type="RefSeq" id="XP_001877740.1">
    <property type="nucleotide sequence ID" value="XM_001877705.1"/>
</dbReference>
<evidence type="ECO:0000256" key="1">
    <source>
        <dbReference type="SAM" id="MobiDB-lite"/>
    </source>
</evidence>
<dbReference type="KEGG" id="lbc:LACBIDRAFT_324078"/>
<sequence>MEVMKVAETKAVVGTNSVLSGGGEEGGGRSGGGGIRGGRGGGRGGRGRGGGGNQGSGGGPGGVKRKRKREDENEDVESHRGMGATSDQGSDWRNGSHVTPDACPREGRARPTSHLSEFGSKCQASARHYENITWYPGRAIVDRRKQAYFDAHPQIRARSGQLLPADYNSSSDENLV</sequence>
<reference evidence="2 3" key="1">
    <citation type="journal article" date="2008" name="Nature">
        <title>The genome of Laccaria bicolor provides insights into mycorrhizal symbiosis.</title>
        <authorList>
            <person name="Martin F."/>
            <person name="Aerts A."/>
            <person name="Ahren D."/>
            <person name="Brun A."/>
            <person name="Danchin E.G.J."/>
            <person name="Duchaussoy F."/>
            <person name="Gibon J."/>
            <person name="Kohler A."/>
            <person name="Lindquist E."/>
            <person name="Pereda V."/>
            <person name="Salamov A."/>
            <person name="Shapiro H.J."/>
            <person name="Wuyts J."/>
            <person name="Blaudez D."/>
            <person name="Buee M."/>
            <person name="Brokstein P."/>
            <person name="Canbaeck B."/>
            <person name="Cohen D."/>
            <person name="Courty P.E."/>
            <person name="Coutinho P.M."/>
            <person name="Delaruelle C."/>
            <person name="Detter J.C."/>
            <person name="Deveau A."/>
            <person name="DiFazio S."/>
            <person name="Duplessis S."/>
            <person name="Fraissinet-Tachet L."/>
            <person name="Lucic E."/>
            <person name="Frey-Klett P."/>
            <person name="Fourrey C."/>
            <person name="Feussner I."/>
            <person name="Gay G."/>
            <person name="Grimwood J."/>
            <person name="Hoegger P.J."/>
            <person name="Jain P."/>
            <person name="Kilaru S."/>
            <person name="Labbe J."/>
            <person name="Lin Y.C."/>
            <person name="Legue V."/>
            <person name="Le Tacon F."/>
            <person name="Marmeisse R."/>
            <person name="Melayah D."/>
            <person name="Montanini B."/>
            <person name="Muratet M."/>
            <person name="Nehls U."/>
            <person name="Niculita-Hirzel H."/>
            <person name="Oudot-Le Secq M.P."/>
            <person name="Peter M."/>
            <person name="Quesneville H."/>
            <person name="Rajashekar B."/>
            <person name="Reich M."/>
            <person name="Rouhier N."/>
            <person name="Schmutz J."/>
            <person name="Yin T."/>
            <person name="Chalot M."/>
            <person name="Henrissat B."/>
            <person name="Kuees U."/>
            <person name="Lucas S."/>
            <person name="Van de Peer Y."/>
            <person name="Podila G.K."/>
            <person name="Polle A."/>
            <person name="Pukkila P.J."/>
            <person name="Richardson P.M."/>
            <person name="Rouze P."/>
            <person name="Sanders I.R."/>
            <person name="Stajich J.E."/>
            <person name="Tunlid A."/>
            <person name="Tuskan G."/>
            <person name="Grigoriev I.V."/>
        </authorList>
    </citation>
    <scope>NUCLEOTIDE SEQUENCE [LARGE SCALE GENOMIC DNA]</scope>
    <source>
        <strain evidence="3">S238N-H82 / ATCC MYA-4686</strain>
    </source>
</reference>
<dbReference type="OrthoDB" id="3065176at2759"/>
<dbReference type="InParanoid" id="B0D0L2"/>
<keyword evidence="3" id="KW-1185">Reference proteome</keyword>
<accession>B0D0L2</accession>
<gene>
    <name evidence="2" type="ORF">LACBIDRAFT_324078</name>
</gene>